<dbReference type="OrthoDB" id="10409467at2759"/>
<feature type="region of interest" description="Disordered" evidence="1">
    <location>
        <begin position="591"/>
        <end position="610"/>
    </location>
</feature>
<evidence type="ECO:0000256" key="1">
    <source>
        <dbReference type="SAM" id="MobiDB-lite"/>
    </source>
</evidence>
<gene>
    <name evidence="3" type="ORF">BD626DRAFT_525800</name>
</gene>
<accession>A0A550BSF6</accession>
<name>A0A550BSF6_9AGAR</name>
<keyword evidence="2" id="KW-1133">Transmembrane helix</keyword>
<proteinExistence type="predicted"/>
<keyword evidence="2" id="KW-0812">Transmembrane</keyword>
<sequence>MNNLVLGPSGGIALLAGPDVSSPSPNDDSQSPQQVPFALDNNAQHPVVAQDASSAAPFTLEPTRSAPTIQIAQVTSNTQASESQAPSASVDSSTQATTTAISSSAATDTTATSTSASITVSSTSASPSPTSSSTILDSLASTLSDASTSSSSATSSSSTLPSSPTAVLSSTQTNHGPPFYIGLVLIGIVAVAVIAALIAWLVRIRSVSRRRRRYAASLNFPWTDDSGKHGATDEKTTGYAFGSSGAAFDYSTNTAIPPQLAHLPSTMDSRDHMGARPLQITNMNPGDNHSVPSSGVPSPMPNEHGMGVFEETMGTPRAQFAPRYMSVEDGGLELRPSLSARLRGRWKAQDQGEQGEQLDTFAPPSSTTAPPSDWTATFRQSVANAFSYALPTTLAPADNLTAGGPPARASTRVGRGSVRRRRAADLEQGGYVEYVGGDLVGLAVSRESTISAKSFAPSAKSFTTTSFAAPAFSRTSTSSAIPALDSYKGFDHAFSPNPATRGFEGGAPPVPRTLTMPDGMLMMPEGMETMDMLTMPAPAAVADTRVAPVSRMGSLAVPSRRDTLAIPSRVSSVASSMSKLSRGEEFARQRLVERAQRRRISSSVEAGELR</sequence>
<reference evidence="3 4" key="1">
    <citation type="journal article" date="2019" name="New Phytol.">
        <title>Comparative genomics reveals unique wood-decay strategies and fruiting body development in the Schizophyllaceae.</title>
        <authorList>
            <person name="Almasi E."/>
            <person name="Sahu N."/>
            <person name="Krizsan K."/>
            <person name="Balint B."/>
            <person name="Kovacs G.M."/>
            <person name="Kiss B."/>
            <person name="Cseklye J."/>
            <person name="Drula E."/>
            <person name="Henrissat B."/>
            <person name="Nagy I."/>
            <person name="Chovatia M."/>
            <person name="Adam C."/>
            <person name="LaButti K."/>
            <person name="Lipzen A."/>
            <person name="Riley R."/>
            <person name="Grigoriev I.V."/>
            <person name="Nagy L.G."/>
        </authorList>
    </citation>
    <scope>NUCLEOTIDE SEQUENCE [LARGE SCALE GENOMIC DNA]</scope>
    <source>
        <strain evidence="3 4">NL-1724</strain>
    </source>
</reference>
<keyword evidence="2" id="KW-0472">Membrane</keyword>
<dbReference type="EMBL" id="VDMD01000132">
    <property type="protein sequence ID" value="TRM55470.1"/>
    <property type="molecule type" value="Genomic_DNA"/>
</dbReference>
<dbReference type="AlphaFoldDB" id="A0A550BSF6"/>
<feature type="transmembrane region" description="Helical" evidence="2">
    <location>
        <begin position="179"/>
        <end position="202"/>
    </location>
</feature>
<feature type="region of interest" description="Disordered" evidence="1">
    <location>
        <begin position="343"/>
        <end position="371"/>
    </location>
</feature>
<evidence type="ECO:0000313" key="4">
    <source>
        <dbReference type="Proteomes" id="UP000320762"/>
    </source>
</evidence>
<keyword evidence="4" id="KW-1185">Reference proteome</keyword>
<feature type="region of interest" description="Disordered" evidence="1">
    <location>
        <begin position="147"/>
        <end position="169"/>
    </location>
</feature>
<evidence type="ECO:0000256" key="2">
    <source>
        <dbReference type="SAM" id="Phobius"/>
    </source>
</evidence>
<feature type="region of interest" description="Disordered" evidence="1">
    <location>
        <begin position="1"/>
        <end position="53"/>
    </location>
</feature>
<organism evidence="3 4">
    <name type="scientific">Schizophyllum amplum</name>
    <dbReference type="NCBI Taxonomy" id="97359"/>
    <lineage>
        <taxon>Eukaryota</taxon>
        <taxon>Fungi</taxon>
        <taxon>Dikarya</taxon>
        <taxon>Basidiomycota</taxon>
        <taxon>Agaricomycotina</taxon>
        <taxon>Agaricomycetes</taxon>
        <taxon>Agaricomycetidae</taxon>
        <taxon>Agaricales</taxon>
        <taxon>Schizophyllaceae</taxon>
        <taxon>Schizophyllum</taxon>
    </lineage>
</organism>
<dbReference type="Proteomes" id="UP000320762">
    <property type="component" value="Unassembled WGS sequence"/>
</dbReference>
<dbReference type="STRING" id="97359.A0A550BSF6"/>
<feature type="compositionally biased region" description="Polar residues" evidence="1">
    <location>
        <begin position="74"/>
        <end position="91"/>
    </location>
</feature>
<evidence type="ECO:0000313" key="3">
    <source>
        <dbReference type="EMBL" id="TRM55470.1"/>
    </source>
</evidence>
<feature type="compositionally biased region" description="Low complexity" evidence="1">
    <location>
        <begin position="18"/>
        <end position="36"/>
    </location>
</feature>
<comment type="caution">
    <text evidence="3">The sequence shown here is derived from an EMBL/GenBank/DDBJ whole genome shotgun (WGS) entry which is preliminary data.</text>
</comment>
<feature type="compositionally biased region" description="Low complexity" evidence="1">
    <location>
        <begin position="362"/>
        <end position="371"/>
    </location>
</feature>
<feature type="region of interest" description="Disordered" evidence="1">
    <location>
        <begin position="74"/>
        <end position="134"/>
    </location>
</feature>
<protein>
    <submittedName>
        <fullName evidence="3">Uncharacterized protein</fullName>
    </submittedName>
</protein>
<feature type="compositionally biased region" description="Low complexity" evidence="1">
    <location>
        <begin position="92"/>
        <end position="134"/>
    </location>
</feature>